<dbReference type="RefSeq" id="XP_010277742.1">
    <property type="nucleotide sequence ID" value="XM_010279440.2"/>
</dbReference>
<dbReference type="InterPro" id="IPR036514">
    <property type="entry name" value="SGNH_hydro_sf"/>
</dbReference>
<dbReference type="FunCoup" id="A0A1U8BCY0">
    <property type="interactions" value="302"/>
</dbReference>
<dbReference type="SUPFAM" id="SSF52266">
    <property type="entry name" value="SGNH hydrolase"/>
    <property type="match status" value="1"/>
</dbReference>
<organism evidence="5 6">
    <name type="scientific">Nelumbo nucifera</name>
    <name type="common">Sacred lotus</name>
    <dbReference type="NCBI Taxonomy" id="4432"/>
    <lineage>
        <taxon>Eukaryota</taxon>
        <taxon>Viridiplantae</taxon>
        <taxon>Streptophyta</taxon>
        <taxon>Embryophyta</taxon>
        <taxon>Tracheophyta</taxon>
        <taxon>Spermatophyta</taxon>
        <taxon>Magnoliopsida</taxon>
        <taxon>Proteales</taxon>
        <taxon>Nelumbonaceae</taxon>
        <taxon>Nelumbo</taxon>
    </lineage>
</organism>
<dbReference type="PANTHER" id="PTHR22835:SF683">
    <property type="entry name" value="OS05G0506800 PROTEIN"/>
    <property type="match status" value="1"/>
</dbReference>
<evidence type="ECO:0000256" key="3">
    <source>
        <dbReference type="ARBA" id="ARBA00022801"/>
    </source>
</evidence>
<proteinExistence type="inferred from homology"/>
<dbReference type="eggNOG" id="ENOG502QSMM">
    <property type="taxonomic scope" value="Eukaryota"/>
</dbReference>
<evidence type="ECO:0000313" key="5">
    <source>
        <dbReference type="Proteomes" id="UP000189703"/>
    </source>
</evidence>
<keyword evidence="3" id="KW-0378">Hydrolase</keyword>
<dbReference type="PANTHER" id="PTHR22835">
    <property type="entry name" value="ZINC FINGER FYVE DOMAIN CONTAINING PROTEIN"/>
    <property type="match status" value="1"/>
</dbReference>
<dbReference type="InterPro" id="IPR035669">
    <property type="entry name" value="SGNH_plant_lipase-like"/>
</dbReference>
<evidence type="ECO:0000256" key="1">
    <source>
        <dbReference type="ARBA" id="ARBA00008668"/>
    </source>
</evidence>
<dbReference type="OrthoDB" id="1600564at2759"/>
<dbReference type="GeneID" id="104612124"/>
<protein>
    <submittedName>
        <fullName evidence="6">GDSL esterase/lipase At1g28610-like</fullName>
    </submittedName>
</protein>
<reference evidence="6" key="1">
    <citation type="submission" date="2025-08" db="UniProtKB">
        <authorList>
            <consortium name="RefSeq"/>
        </authorList>
    </citation>
    <scope>IDENTIFICATION</scope>
</reference>
<dbReference type="Pfam" id="PF00657">
    <property type="entry name" value="Lipase_GDSL"/>
    <property type="match status" value="1"/>
</dbReference>
<dbReference type="KEGG" id="nnu:104612124"/>
<evidence type="ECO:0000256" key="2">
    <source>
        <dbReference type="ARBA" id="ARBA00022729"/>
    </source>
</evidence>
<dbReference type="Gene3D" id="3.40.50.1110">
    <property type="entry name" value="SGNH hydrolase"/>
    <property type="match status" value="1"/>
</dbReference>
<keyword evidence="5" id="KW-1185">Reference proteome</keyword>
<dbReference type="Proteomes" id="UP000189703">
    <property type="component" value="Unplaced"/>
</dbReference>
<name>A0A1U8BCY0_NELNU</name>
<evidence type="ECO:0000313" key="6">
    <source>
        <dbReference type="RefSeq" id="XP_010277742.1"/>
    </source>
</evidence>
<keyword evidence="4" id="KW-0325">Glycoprotein</keyword>
<dbReference type="OMA" id="MQIYKSP"/>
<dbReference type="CDD" id="cd01837">
    <property type="entry name" value="SGNH_plant_lipase_like"/>
    <property type="match status" value="1"/>
</dbReference>
<accession>A0A1U8BCY0</accession>
<gene>
    <name evidence="6" type="primary">LOC104612124</name>
</gene>
<sequence length="391" mass="43174">MARSAPISIWKILLVAVFLALASTNQVLSCYTSIFSFGDSLADTGNLLILQAQEHKPYSRISRVPYGETYFHRPTGRSSNGRLVIDFIAQSLGLPFIPPFLQRNNSQPVQQGLNFAVVGATALDDSFLRERGIFNPDSNNSLGIQFQWFKQVLPSLCDPSTNCRELLARSLVLAGEIGGNDFNHAFFEGKSFHDIRPLVPLVINAVTSTVQMLIEQGAVTLLVPGNLPIGCSAAYLTQFQSPNKDDYDPETGCLKWLNEFAQKFNDHLVKELDGMRELYPHATIIYADYYNAAMRIYRSPSQYGFTNGALTACCGGGGPYNYDRTAMCGDAGSRTCEDPSSYVSWDGIHLTEAAYRLIAEGLIRGPYAVPSIKHSCASLPQIPFADTRRRR</sequence>
<evidence type="ECO:0000256" key="4">
    <source>
        <dbReference type="ARBA" id="ARBA00023180"/>
    </source>
</evidence>
<comment type="similarity">
    <text evidence="1">Belongs to the 'GDSL' lipolytic enzyme family.</text>
</comment>
<dbReference type="InterPro" id="IPR001087">
    <property type="entry name" value="GDSL"/>
</dbReference>
<dbReference type="GO" id="GO:0016788">
    <property type="term" value="F:hydrolase activity, acting on ester bonds"/>
    <property type="evidence" value="ECO:0007669"/>
    <property type="project" value="InterPro"/>
</dbReference>
<dbReference type="AlphaFoldDB" id="A0A1U8BCY0"/>
<keyword evidence="2" id="KW-0732">Signal</keyword>